<evidence type="ECO:0000256" key="5">
    <source>
        <dbReference type="SAM" id="Phobius"/>
    </source>
</evidence>
<comment type="caution">
    <text evidence="7">The sequence shown here is derived from an EMBL/GenBank/DDBJ whole genome shotgun (WGS) entry which is preliminary data.</text>
</comment>
<proteinExistence type="predicted"/>
<dbReference type="Proteomes" id="UP000192578">
    <property type="component" value="Unassembled WGS sequence"/>
</dbReference>
<feature type="transmembrane region" description="Helical" evidence="5">
    <location>
        <begin position="157"/>
        <end position="178"/>
    </location>
</feature>
<dbReference type="EMBL" id="MTYJ01000004">
    <property type="protein sequence ID" value="OQV25027.1"/>
    <property type="molecule type" value="Genomic_DNA"/>
</dbReference>
<accession>A0A1W0XBZ0</accession>
<evidence type="ECO:0000256" key="4">
    <source>
        <dbReference type="ARBA" id="ARBA00023136"/>
    </source>
</evidence>
<keyword evidence="8" id="KW-1185">Reference proteome</keyword>
<dbReference type="SUPFAM" id="SSF81321">
    <property type="entry name" value="Family A G protein-coupled receptor-like"/>
    <property type="match status" value="1"/>
</dbReference>
<dbReference type="Pfam" id="PF10324">
    <property type="entry name" value="7TM_GPCR_Srw"/>
    <property type="match status" value="1"/>
</dbReference>
<evidence type="ECO:0000313" key="7">
    <source>
        <dbReference type="EMBL" id="OQV25027.1"/>
    </source>
</evidence>
<keyword evidence="4 5" id="KW-0472">Membrane</keyword>
<keyword evidence="3 5" id="KW-1133">Transmembrane helix</keyword>
<feature type="domain" description="G-protein coupled receptors family 1 profile" evidence="6">
    <location>
        <begin position="47"/>
        <end position="171"/>
    </location>
</feature>
<evidence type="ECO:0000256" key="2">
    <source>
        <dbReference type="ARBA" id="ARBA00022692"/>
    </source>
</evidence>
<evidence type="ECO:0000259" key="6">
    <source>
        <dbReference type="PROSITE" id="PS50262"/>
    </source>
</evidence>
<dbReference type="GO" id="GO:0016020">
    <property type="term" value="C:membrane"/>
    <property type="evidence" value="ECO:0007669"/>
    <property type="project" value="UniProtKB-SubCell"/>
</dbReference>
<evidence type="ECO:0000256" key="3">
    <source>
        <dbReference type="ARBA" id="ARBA00022989"/>
    </source>
</evidence>
<feature type="transmembrane region" description="Helical" evidence="5">
    <location>
        <begin position="34"/>
        <end position="54"/>
    </location>
</feature>
<keyword evidence="2 5" id="KW-0812">Transmembrane</keyword>
<dbReference type="InterPro" id="IPR019427">
    <property type="entry name" value="7TM_GPCR_serpentine_rcpt_Srw"/>
</dbReference>
<sequence>MKSKFLCSPVAANSSVMYCPYTEAQFLGSYMMEFCVYPILLTVCTVGNVINLTILLKESPKGSTNVYMTAVAVASLFVLWLWFPVYLANLYTLLDNKSTLLYNYKTYHEYEGIRVWGKDTAMATADWILLAFSLTRLLAVIRPFSFKALQTAKAAGIISFVLLGLAGLFTMVNVAEYYSRKYPYLNSTARKNRPQWAKNWYETLQVPAEVANTLFKFVCTHRHQRYHAGVLNRQRNSELHQHNSAQRANSDRRYRNSNILLLC</sequence>
<dbReference type="PROSITE" id="PS50262">
    <property type="entry name" value="G_PROTEIN_RECEP_F1_2"/>
    <property type="match status" value="1"/>
</dbReference>
<dbReference type="Gene3D" id="1.20.1070.10">
    <property type="entry name" value="Rhodopsin 7-helix transmembrane proteins"/>
    <property type="match status" value="1"/>
</dbReference>
<dbReference type="OrthoDB" id="10011262at2759"/>
<comment type="subcellular location">
    <subcellularLocation>
        <location evidence="1">Membrane</location>
    </subcellularLocation>
</comment>
<dbReference type="AlphaFoldDB" id="A0A1W0XBZ0"/>
<organism evidence="7 8">
    <name type="scientific">Hypsibius exemplaris</name>
    <name type="common">Freshwater tardigrade</name>
    <dbReference type="NCBI Taxonomy" id="2072580"/>
    <lineage>
        <taxon>Eukaryota</taxon>
        <taxon>Metazoa</taxon>
        <taxon>Ecdysozoa</taxon>
        <taxon>Tardigrada</taxon>
        <taxon>Eutardigrada</taxon>
        <taxon>Parachela</taxon>
        <taxon>Hypsibioidea</taxon>
        <taxon>Hypsibiidae</taxon>
        <taxon>Hypsibius</taxon>
    </lineage>
</organism>
<evidence type="ECO:0000256" key="1">
    <source>
        <dbReference type="ARBA" id="ARBA00004370"/>
    </source>
</evidence>
<feature type="transmembrane region" description="Helical" evidence="5">
    <location>
        <begin position="127"/>
        <end position="145"/>
    </location>
</feature>
<reference evidence="8" key="1">
    <citation type="submission" date="2017-01" db="EMBL/GenBank/DDBJ databases">
        <title>Comparative genomics of anhydrobiosis in the tardigrade Hypsibius dujardini.</title>
        <authorList>
            <person name="Yoshida Y."/>
            <person name="Koutsovoulos G."/>
            <person name="Laetsch D."/>
            <person name="Stevens L."/>
            <person name="Kumar S."/>
            <person name="Horikawa D."/>
            <person name="Ishino K."/>
            <person name="Komine S."/>
            <person name="Tomita M."/>
            <person name="Blaxter M."/>
            <person name="Arakawa K."/>
        </authorList>
    </citation>
    <scope>NUCLEOTIDE SEQUENCE [LARGE SCALE GENOMIC DNA]</scope>
    <source>
        <strain evidence="8">Z151</strain>
    </source>
</reference>
<gene>
    <name evidence="7" type="ORF">BV898_01234</name>
</gene>
<name>A0A1W0XBZ0_HYPEX</name>
<dbReference type="GO" id="GO:0008528">
    <property type="term" value="F:G protein-coupled peptide receptor activity"/>
    <property type="evidence" value="ECO:0007669"/>
    <property type="project" value="InterPro"/>
</dbReference>
<dbReference type="PANTHER" id="PTHR46895">
    <property type="entry name" value="PROTEIN CBG20548-RELATED"/>
    <property type="match status" value="1"/>
</dbReference>
<protein>
    <recommendedName>
        <fullName evidence="6">G-protein coupled receptors family 1 profile domain-containing protein</fullName>
    </recommendedName>
</protein>
<dbReference type="InterPro" id="IPR017452">
    <property type="entry name" value="GPCR_Rhodpsn_7TM"/>
</dbReference>
<feature type="transmembrane region" description="Helical" evidence="5">
    <location>
        <begin position="66"/>
        <end position="87"/>
    </location>
</feature>
<evidence type="ECO:0000313" key="8">
    <source>
        <dbReference type="Proteomes" id="UP000192578"/>
    </source>
</evidence>